<dbReference type="Proteomes" id="UP000039660">
    <property type="component" value="Unassembled WGS sequence"/>
</dbReference>
<name>A0A0T7GTZ0_NEOGA</name>
<dbReference type="AlphaFoldDB" id="A0A0T7GTZ0"/>
<evidence type="ECO:0000313" key="2">
    <source>
        <dbReference type="Proteomes" id="UP000039660"/>
    </source>
</evidence>
<organism evidence="1 2">
    <name type="scientific">Neorhizobium galegae bv. officinalis</name>
    <dbReference type="NCBI Taxonomy" id="323656"/>
    <lineage>
        <taxon>Bacteria</taxon>
        <taxon>Pseudomonadati</taxon>
        <taxon>Pseudomonadota</taxon>
        <taxon>Alphaproteobacteria</taxon>
        <taxon>Hyphomicrobiales</taxon>
        <taxon>Rhizobiaceae</taxon>
        <taxon>Rhizobium/Agrobacterium group</taxon>
        <taxon>Neorhizobium</taxon>
    </lineage>
</organism>
<protein>
    <submittedName>
        <fullName evidence="1">Uncharacterized protein</fullName>
    </submittedName>
</protein>
<proteinExistence type="predicted"/>
<dbReference type="EMBL" id="CCRK01000008">
    <property type="protein sequence ID" value="CDZ50744.1"/>
    <property type="molecule type" value="Genomic_DNA"/>
</dbReference>
<accession>A0A0T7GTZ0</accession>
<sequence length="55" mass="6258">MLVIENGKPLARFSPAETPRLDDIGAHHERLEKIRQLFGNVTLDEMISGRDEGRK</sequence>
<evidence type="ECO:0000313" key="1">
    <source>
        <dbReference type="EMBL" id="CDZ50744.1"/>
    </source>
</evidence>
<reference evidence="1 2" key="1">
    <citation type="submission" date="2014-08" db="EMBL/GenBank/DDBJ databases">
        <authorList>
            <person name="Chen Y.-H."/>
        </authorList>
    </citation>
    <scope>NUCLEOTIDE SEQUENCE [LARGE SCALE GENOMIC DNA]</scope>
</reference>
<gene>
    <name evidence="1" type="ORF">NGAL_HAMBI1189_36060</name>
</gene>